<comment type="caution">
    <text evidence="6">The sequence shown here is derived from an EMBL/GenBank/DDBJ whole genome shotgun (WGS) entry which is preliminary data.</text>
</comment>
<sequence>METISYFMPYTDMNKTILAALFSMILMTGLFSCKGEDAFTVYSPDGKLSIQLVTDDKGDLLYRITHNQVELFAASALGVHSTDTEYSFLENLTFAGMSVTAIDETYQLPVGKTKTYHNKCNEKRFAFQNVAGNTITIECRAYDDGVAFRYVIEKEGNIEIVSENTRFNIPGEATTWMMDYRPDYENFYHKRELKNLEKGPFAYPALIQTSNRWVLLTEANVFNHPGTHLQKTDGQLEVTFPEDSFTVSKRYESPWRAFIIGDRLGTVVESVLVENLNPPSVIEDMSWIEPGIAVFPWWGNYLANSYIDTLKQYVDLAAEMNWKWIEFDVSLVGSPFRTSKEWETTTWLKDFTDYANGKGINVYGWDEINILKTKEGRDHVYGKYRELGIKGIKIDYIDSDKLYAMQFRDEALKDAIDYGLMVSFHGESVPHGQRRKYPHLMTCEAVRGAEYYTFQNNECPNPIHNCTLPFTRNVVGSMDYTPVTFTIREAPRTTTYAHELALPFIFESGWVAMADRPEAYLQSPAKELLKKIRCTWDETRLLDGYPGEFVCMARRHGNEWHLAAINAGTERTLKVKLDFLKAGSYTFKVYEDDPESPIDNIKIREVTASAGQELEFKLIQNGGFCTIIQ</sequence>
<dbReference type="Gene3D" id="2.70.98.10">
    <property type="match status" value="1"/>
</dbReference>
<evidence type="ECO:0000259" key="3">
    <source>
        <dbReference type="Pfam" id="PF10566"/>
    </source>
</evidence>
<dbReference type="PANTHER" id="PTHR35803:SF2">
    <property type="entry name" value="RETAINING ALPHA-GALACTOSIDASE"/>
    <property type="match status" value="1"/>
</dbReference>
<dbReference type="Gene3D" id="2.60.40.1180">
    <property type="entry name" value="Golgi alpha-mannosidase II"/>
    <property type="match status" value="1"/>
</dbReference>
<dbReference type="Gene3D" id="3.20.20.70">
    <property type="entry name" value="Aldolase class I"/>
    <property type="match status" value="1"/>
</dbReference>
<dbReference type="InterPro" id="IPR014718">
    <property type="entry name" value="GH-type_carb-bd"/>
</dbReference>
<dbReference type="InterPro" id="IPR029486">
    <property type="entry name" value="GH97_N"/>
</dbReference>
<evidence type="ECO:0000259" key="5">
    <source>
        <dbReference type="Pfam" id="PF14509"/>
    </source>
</evidence>
<proteinExistence type="predicted"/>
<dbReference type="EC" id="3.2.1.22" evidence="6"/>
<dbReference type="InterPro" id="IPR052720">
    <property type="entry name" value="Glycosyl_hydrolase_97"/>
</dbReference>
<evidence type="ECO:0000259" key="4">
    <source>
        <dbReference type="Pfam" id="PF14508"/>
    </source>
</evidence>
<dbReference type="Pfam" id="PF14508">
    <property type="entry name" value="GH97_N"/>
    <property type="match status" value="1"/>
</dbReference>
<evidence type="ECO:0000313" key="6">
    <source>
        <dbReference type="EMBL" id="KAA6351417.1"/>
    </source>
</evidence>
<dbReference type="InterPro" id="IPR013785">
    <property type="entry name" value="Aldolase_TIM"/>
</dbReference>
<dbReference type="AlphaFoldDB" id="A0A5J4SZG6"/>
<reference evidence="6" key="1">
    <citation type="submission" date="2019-03" db="EMBL/GenBank/DDBJ databases">
        <title>Single cell metagenomics reveals metabolic interactions within the superorganism composed of flagellate Streblomastix strix and complex community of Bacteroidetes bacteria on its surface.</title>
        <authorList>
            <person name="Treitli S.C."/>
            <person name="Kolisko M."/>
            <person name="Husnik F."/>
            <person name="Keeling P."/>
            <person name="Hampl V."/>
        </authorList>
    </citation>
    <scope>NUCLEOTIDE SEQUENCE</scope>
    <source>
        <strain evidence="6">STM</strain>
    </source>
</reference>
<dbReference type="InterPro" id="IPR013780">
    <property type="entry name" value="Glyco_hydro_b"/>
</dbReference>
<gene>
    <name evidence="6" type="ORF">EZS27_001226</name>
</gene>
<organism evidence="6">
    <name type="scientific">termite gut metagenome</name>
    <dbReference type="NCBI Taxonomy" id="433724"/>
    <lineage>
        <taxon>unclassified sequences</taxon>
        <taxon>metagenomes</taxon>
        <taxon>organismal metagenomes</taxon>
    </lineage>
</organism>
<dbReference type="SUPFAM" id="SSF51445">
    <property type="entry name" value="(Trans)glycosidases"/>
    <property type="match status" value="1"/>
</dbReference>
<keyword evidence="2 6" id="KW-0326">Glycosidase</keyword>
<evidence type="ECO:0000256" key="1">
    <source>
        <dbReference type="ARBA" id="ARBA00022801"/>
    </source>
</evidence>
<dbReference type="InterPro" id="IPR029483">
    <property type="entry name" value="GH97_C"/>
</dbReference>
<dbReference type="Pfam" id="PF10566">
    <property type="entry name" value="Glyco_hydro_97"/>
    <property type="match status" value="1"/>
</dbReference>
<feature type="domain" description="Glycosyl-hydrolase 97 C-terminal oligomerisation" evidence="5">
    <location>
        <begin position="535"/>
        <end position="628"/>
    </location>
</feature>
<protein>
    <submittedName>
        <fullName evidence="6">Alpha-glucosidase</fullName>
        <ecNumber evidence="6">3.2.1.22</ecNumber>
    </submittedName>
</protein>
<dbReference type="InterPro" id="IPR019563">
    <property type="entry name" value="GH97_catalytic"/>
</dbReference>
<keyword evidence="1 6" id="KW-0378">Hydrolase</keyword>
<dbReference type="Pfam" id="PF14509">
    <property type="entry name" value="GH97_C"/>
    <property type="match status" value="1"/>
</dbReference>
<feature type="domain" description="Glycosyl-hydrolase 97 N-terminal" evidence="4">
    <location>
        <begin position="41"/>
        <end position="279"/>
    </location>
</feature>
<dbReference type="GO" id="GO:0004557">
    <property type="term" value="F:alpha-galactosidase activity"/>
    <property type="evidence" value="ECO:0007669"/>
    <property type="project" value="UniProtKB-EC"/>
</dbReference>
<accession>A0A5J4SZG6</accession>
<evidence type="ECO:0000256" key="2">
    <source>
        <dbReference type="ARBA" id="ARBA00023295"/>
    </source>
</evidence>
<dbReference type="InterPro" id="IPR017853">
    <property type="entry name" value="GH"/>
</dbReference>
<dbReference type="EMBL" id="SNRY01000014">
    <property type="protein sequence ID" value="KAA6351417.1"/>
    <property type="molecule type" value="Genomic_DNA"/>
</dbReference>
<dbReference type="GO" id="GO:0030246">
    <property type="term" value="F:carbohydrate binding"/>
    <property type="evidence" value="ECO:0007669"/>
    <property type="project" value="InterPro"/>
</dbReference>
<feature type="domain" description="Glycosyl-hydrolase 97 catalytic" evidence="3">
    <location>
        <begin position="308"/>
        <end position="446"/>
    </location>
</feature>
<name>A0A5J4SZG6_9ZZZZ</name>
<dbReference type="PANTHER" id="PTHR35803">
    <property type="entry name" value="GLUCAN 1,4-ALPHA-GLUCOSIDASE SUSB-RELATED"/>
    <property type="match status" value="1"/>
</dbReference>